<feature type="region of interest" description="Disordered" evidence="1">
    <location>
        <begin position="1"/>
        <end position="67"/>
    </location>
</feature>
<dbReference type="EMBL" id="DF968291">
    <property type="protein sequence ID" value="GAP49109.1"/>
    <property type="molecule type" value="Genomic_DNA"/>
</dbReference>
<dbReference type="AlphaFoldDB" id="A0A0K8PNU4"/>
<proteinExistence type="predicted"/>
<name>A0A0K8PNU4_STRAJ</name>
<evidence type="ECO:0000256" key="1">
    <source>
        <dbReference type="SAM" id="MobiDB-lite"/>
    </source>
</evidence>
<dbReference type="Proteomes" id="UP000053859">
    <property type="component" value="Unassembled WGS sequence"/>
</dbReference>
<feature type="compositionally biased region" description="Basic residues" evidence="1">
    <location>
        <begin position="37"/>
        <end position="49"/>
    </location>
</feature>
<gene>
    <name evidence="2" type="ORF">SAZU_3973</name>
</gene>
<evidence type="ECO:0000313" key="3">
    <source>
        <dbReference type="Proteomes" id="UP000053859"/>
    </source>
</evidence>
<organism evidence="2 3">
    <name type="scientific">Streptomyces azureus</name>
    <dbReference type="NCBI Taxonomy" id="146537"/>
    <lineage>
        <taxon>Bacteria</taxon>
        <taxon>Bacillati</taxon>
        <taxon>Actinomycetota</taxon>
        <taxon>Actinomycetes</taxon>
        <taxon>Kitasatosporales</taxon>
        <taxon>Streptomycetaceae</taxon>
        <taxon>Streptomyces</taxon>
    </lineage>
</organism>
<dbReference type="PATRIC" id="fig|146537.3.peg.4183"/>
<evidence type="ECO:0000313" key="2">
    <source>
        <dbReference type="EMBL" id="GAP49109.1"/>
    </source>
</evidence>
<keyword evidence="3" id="KW-1185">Reference proteome</keyword>
<accession>A0A0K8PNU4</accession>
<reference evidence="2" key="1">
    <citation type="journal article" date="2015" name="Genome Announc.">
        <title>Draft Genome Sequence of Thiostrepton-Producing Streptomyces azureus ATCC 14921.</title>
        <authorList>
            <person name="Sakihara K."/>
            <person name="Maeda J."/>
            <person name="Tashiro K."/>
            <person name="Fujino Y."/>
            <person name="Kuhara S."/>
            <person name="Ohshima T."/>
            <person name="Ogata S."/>
            <person name="Doi K."/>
        </authorList>
    </citation>
    <scope>NUCLEOTIDE SEQUENCE [LARGE SCALE GENOMIC DNA]</scope>
    <source>
        <strain evidence="2">ATCC14921</strain>
    </source>
</reference>
<sequence length="67" mass="7401">MWGELAPGQIQPDLFISTGKREGRGPSGTASTEHSPSTRRPRRPGRPGKARREYENRVNYRPATAGP</sequence>
<protein>
    <submittedName>
        <fullName evidence="2">Resolvase domain protein</fullName>
    </submittedName>
</protein>